<keyword evidence="1" id="KW-0808">Transferase</keyword>
<reference evidence="1 2" key="1">
    <citation type="submission" date="2018-12" db="EMBL/GenBank/DDBJ databases">
        <title>The Draft Genome Sequence of the Soil Bacterium Pedobacter tournemirensis R1.</title>
        <authorList>
            <person name="He J."/>
        </authorList>
    </citation>
    <scope>NUCLEOTIDE SEQUENCE [LARGE SCALE GENOMIC DNA]</scope>
    <source>
        <strain evidence="1 2">R1</strain>
    </source>
</reference>
<dbReference type="EMBL" id="RXOC01000003">
    <property type="protein sequence ID" value="RXF71253.1"/>
    <property type="molecule type" value="Genomic_DNA"/>
</dbReference>
<proteinExistence type="predicted"/>
<name>A0A4Q0MDQ7_9SPHI</name>
<dbReference type="CDD" id="cd24079">
    <property type="entry name" value="ASKHA_NBD_PG1100-like"/>
    <property type="match status" value="1"/>
</dbReference>
<dbReference type="PANTHER" id="PTHR43190:SF3">
    <property type="entry name" value="N-ACETYL-D-GLUCOSAMINE KINASE"/>
    <property type="match status" value="1"/>
</dbReference>
<dbReference type="InterPro" id="IPR052519">
    <property type="entry name" value="Euk-type_GlcNAc_Kinase"/>
</dbReference>
<dbReference type="RefSeq" id="WP_128768499.1">
    <property type="nucleotide sequence ID" value="NZ_RXOC01000003.1"/>
</dbReference>
<dbReference type="SUPFAM" id="SSF53067">
    <property type="entry name" value="Actin-like ATPase domain"/>
    <property type="match status" value="2"/>
</dbReference>
<accession>A0A4Q0MDQ7</accession>
<comment type="caution">
    <text evidence="1">The sequence shown here is derived from an EMBL/GenBank/DDBJ whole genome shotgun (WGS) entry which is preliminary data.</text>
</comment>
<evidence type="ECO:0000313" key="2">
    <source>
        <dbReference type="Proteomes" id="UP000290848"/>
    </source>
</evidence>
<dbReference type="Proteomes" id="UP000290848">
    <property type="component" value="Unassembled WGS sequence"/>
</dbReference>
<dbReference type="InterPro" id="IPR043129">
    <property type="entry name" value="ATPase_NBD"/>
</dbReference>
<dbReference type="Gene3D" id="3.30.420.40">
    <property type="match status" value="2"/>
</dbReference>
<sequence>MILIADGGSTKTHWCLIHQNNESTDFHSEGYNPYYVNESYIIPSLRASLPTGLNVNEVSELYFYGAGVHNEEKADILKNAFQTVFPNALIAIEHDLLAACRALLGNQEGFAAILGTGTNTCMYNGTEVAHNIDSAAYILGDEGSGCYMGKKLLKDIIRNTVPADIKKKFDAAYNLSEHEIMDNIYTKPLANRFCAGFTKFFDDNMDSEYCRNLITSSFRDFFRELVSLYPGYKEVKFNCIGSVGFYFQDILKAVASEFGMETGVILQSPIAGLKHYHSLNNEVNA</sequence>
<gene>
    <name evidence="1" type="ORF">EKH83_06065</name>
</gene>
<keyword evidence="1" id="KW-0418">Kinase</keyword>
<protein>
    <submittedName>
        <fullName evidence="1">N-acetylglucosamine kinase</fullName>
    </submittedName>
</protein>
<dbReference type="Gene3D" id="1.10.720.160">
    <property type="match status" value="1"/>
</dbReference>
<dbReference type="PANTHER" id="PTHR43190">
    <property type="entry name" value="N-ACETYL-D-GLUCOSAMINE KINASE"/>
    <property type="match status" value="1"/>
</dbReference>
<dbReference type="GO" id="GO:0016301">
    <property type="term" value="F:kinase activity"/>
    <property type="evidence" value="ECO:0007669"/>
    <property type="project" value="UniProtKB-KW"/>
</dbReference>
<evidence type="ECO:0000313" key="1">
    <source>
        <dbReference type="EMBL" id="RXF71253.1"/>
    </source>
</evidence>
<dbReference type="AlphaFoldDB" id="A0A4Q0MDQ7"/>
<organism evidence="1 2">
    <name type="scientific">Arcticibacter tournemirensis</name>
    <dbReference type="NCBI Taxonomy" id="699437"/>
    <lineage>
        <taxon>Bacteria</taxon>
        <taxon>Pseudomonadati</taxon>
        <taxon>Bacteroidota</taxon>
        <taxon>Sphingobacteriia</taxon>
        <taxon>Sphingobacteriales</taxon>
        <taxon>Sphingobacteriaceae</taxon>
        <taxon>Arcticibacter</taxon>
    </lineage>
</organism>